<reference evidence="1 2" key="1">
    <citation type="submission" date="2024-03" db="EMBL/GenBank/DDBJ databases">
        <title>Two novel species of the genus Flavobacterium exhibiting potentially degradation of complex polysaccharides.</title>
        <authorList>
            <person name="Lian X."/>
        </authorList>
    </citation>
    <scope>NUCLEOTIDE SEQUENCE [LARGE SCALE GENOMIC DNA]</scope>
    <source>
        <strain evidence="2">j3</strain>
    </source>
</reference>
<dbReference type="Pfam" id="PF09697">
    <property type="entry name" value="Porph_ging"/>
    <property type="match status" value="1"/>
</dbReference>
<comment type="caution">
    <text evidence="1">The sequence shown here is derived from an EMBL/GenBank/DDBJ whole genome shotgun (WGS) entry which is preliminary data.</text>
</comment>
<name>A0ABU9N6Z8_9FLAO</name>
<accession>A0ABU9N6Z8</accession>
<gene>
    <name evidence="1" type="ORF">WFZ85_10420</name>
</gene>
<dbReference type="EMBL" id="JBCGDO010000013">
    <property type="protein sequence ID" value="MEM0543036.1"/>
    <property type="molecule type" value="Genomic_DNA"/>
</dbReference>
<evidence type="ECO:0000313" key="1">
    <source>
        <dbReference type="EMBL" id="MEM0543036.1"/>
    </source>
</evidence>
<keyword evidence="2" id="KW-1185">Reference proteome</keyword>
<dbReference type="Proteomes" id="UP001460072">
    <property type="component" value="Unassembled WGS sequence"/>
</dbReference>
<organism evidence="1 2">
    <name type="scientific">Flavobacterium aureirubrum</name>
    <dbReference type="NCBI Taxonomy" id="3133147"/>
    <lineage>
        <taxon>Bacteria</taxon>
        <taxon>Pseudomonadati</taxon>
        <taxon>Bacteroidota</taxon>
        <taxon>Flavobacteriia</taxon>
        <taxon>Flavobacteriales</taxon>
        <taxon>Flavobacteriaceae</taxon>
        <taxon>Flavobacterium</taxon>
    </lineage>
</organism>
<protein>
    <submittedName>
        <fullName evidence="1">GLPGLI family protein</fullName>
    </submittedName>
</protein>
<dbReference type="RefSeq" id="WP_342696238.1">
    <property type="nucleotide sequence ID" value="NZ_JBCGDO010000013.1"/>
</dbReference>
<evidence type="ECO:0000313" key="2">
    <source>
        <dbReference type="Proteomes" id="UP001460072"/>
    </source>
</evidence>
<dbReference type="NCBIfam" id="TIGR01200">
    <property type="entry name" value="GLPGLI"/>
    <property type="match status" value="1"/>
</dbReference>
<dbReference type="InterPro" id="IPR005901">
    <property type="entry name" value="GLPGLI"/>
</dbReference>
<proteinExistence type="predicted"/>
<sequence length="231" mass="27255">MKKFSFILLLFYMITFSQNKSGEVTYVIKSIDFENKIQNTKNVVDDIKKIALEQKFLLSFGEKKSKFLIIENLDKTEGNEKNRMLNKLATLRFTCDYSYYLNIEEKLEYFNKNDGALIKVNFTNKSWEITTESKIIDKYLCYKAIYKYDYLARDKKVKTRIITAWFAPSLPFSYGPKNYNGLPGLILELQDWDTTFLATKIELSDKEIEIDFPKGKTITQEEYEKKVLSRN</sequence>